<organism evidence="2 3">
    <name type="scientific">Cohaesibacter gelatinilyticus</name>
    <dbReference type="NCBI Taxonomy" id="372072"/>
    <lineage>
        <taxon>Bacteria</taxon>
        <taxon>Pseudomonadati</taxon>
        <taxon>Pseudomonadota</taxon>
        <taxon>Alphaproteobacteria</taxon>
        <taxon>Hyphomicrobiales</taxon>
        <taxon>Cohaesibacteraceae</taxon>
    </lineage>
</organism>
<dbReference type="PANTHER" id="PTHR48207:SF3">
    <property type="entry name" value="SUCCINATE--HYDROXYMETHYLGLUTARATE COA-TRANSFERASE"/>
    <property type="match status" value="1"/>
</dbReference>
<keyword evidence="3" id="KW-1185">Reference proteome</keyword>
<reference evidence="2 3" key="1">
    <citation type="submission" date="2017-09" db="EMBL/GenBank/DDBJ databases">
        <authorList>
            <person name="Ehlers B."/>
            <person name="Leendertz F.H."/>
        </authorList>
    </citation>
    <scope>NUCLEOTIDE SEQUENCE [LARGE SCALE GENOMIC DNA]</scope>
    <source>
        <strain evidence="2 3">DSM 18289</strain>
    </source>
</reference>
<evidence type="ECO:0000313" key="2">
    <source>
        <dbReference type="EMBL" id="SNZ07227.1"/>
    </source>
</evidence>
<accession>A0A285NE44</accession>
<dbReference type="PANTHER" id="PTHR48207">
    <property type="entry name" value="SUCCINATE--HYDROXYMETHYLGLUTARATE COA-TRANSFERASE"/>
    <property type="match status" value="1"/>
</dbReference>
<dbReference type="OrthoDB" id="9806585at2"/>
<dbReference type="Gene3D" id="3.40.50.10540">
    <property type="entry name" value="Crotonobetainyl-coa:carnitine coa-transferase, domain 1"/>
    <property type="match status" value="1"/>
</dbReference>
<proteinExistence type="predicted"/>
<dbReference type="Proteomes" id="UP000219439">
    <property type="component" value="Unassembled WGS sequence"/>
</dbReference>
<dbReference type="InterPro" id="IPR023606">
    <property type="entry name" value="CoA-Trfase_III_dom_1_sf"/>
</dbReference>
<keyword evidence="1 2" id="KW-0808">Transferase</keyword>
<protein>
    <submittedName>
        <fullName evidence="2">Crotonobetainyl-CoA:carnitine CoA-transferase CaiB</fullName>
    </submittedName>
</protein>
<dbReference type="EMBL" id="OBEL01000001">
    <property type="protein sequence ID" value="SNZ07227.1"/>
    <property type="molecule type" value="Genomic_DNA"/>
</dbReference>
<dbReference type="InterPro" id="IPR044855">
    <property type="entry name" value="CoA-Trfase_III_dom3_sf"/>
</dbReference>
<dbReference type="SUPFAM" id="SSF89796">
    <property type="entry name" value="CoA-transferase family III (CaiB/BaiF)"/>
    <property type="match status" value="1"/>
</dbReference>
<dbReference type="InterPro" id="IPR003673">
    <property type="entry name" value="CoA-Trfase_fam_III"/>
</dbReference>
<dbReference type="RefSeq" id="WP_097152039.1">
    <property type="nucleotide sequence ID" value="NZ_OBEL01000001.1"/>
</dbReference>
<evidence type="ECO:0000256" key="1">
    <source>
        <dbReference type="ARBA" id="ARBA00022679"/>
    </source>
</evidence>
<sequence length="377" mass="41809">MVSIPSRHDQPLTGLLVVSLEQAVAAPTCSVKLADAGARVIKIEREEGDPARKYDEAVKGTSAYFAWLNRGKESAVLDIKTEPDMELLHKMLERADVFIQNFAPGATKRLGLGGEELTARYPKLIVVDIYGYGQDSAYRDMRAYDMLVQAESGICTVTGTPDEAVKVGVSIADIGTGMVAHALVLEALIGRGITGKGKHIKVAMFDCMADWMSVPLLYQDYLDHETTRNGLSHAVIYPYTKIACKDGDLVIAIQNHSEWLRLCEGVLERPDLPTNPLFETNPRRSENRLTLDEEINPIFAGWTRKEAIERLIKHKIAWSRVTKLEELPGHPALKRGESILPNDKAFSLPLPPGRERLDYKKIPALGAHTEAVRLEFS</sequence>
<name>A0A285NE44_9HYPH</name>
<dbReference type="AlphaFoldDB" id="A0A285NE44"/>
<dbReference type="InterPro" id="IPR050483">
    <property type="entry name" value="CoA-transferase_III_domain"/>
</dbReference>
<dbReference type="Pfam" id="PF02515">
    <property type="entry name" value="CoA_transf_3"/>
    <property type="match status" value="1"/>
</dbReference>
<dbReference type="GO" id="GO:0008410">
    <property type="term" value="F:CoA-transferase activity"/>
    <property type="evidence" value="ECO:0007669"/>
    <property type="project" value="TreeGrafter"/>
</dbReference>
<evidence type="ECO:0000313" key="3">
    <source>
        <dbReference type="Proteomes" id="UP000219439"/>
    </source>
</evidence>
<gene>
    <name evidence="2" type="ORF">SAMN06265368_0744</name>
</gene>
<dbReference type="Gene3D" id="3.30.1540.10">
    <property type="entry name" value="formyl-coa transferase, domain 3"/>
    <property type="match status" value="1"/>
</dbReference>